<proteinExistence type="predicted"/>
<dbReference type="RefSeq" id="WP_379483796.1">
    <property type="nucleotide sequence ID" value="NZ_JBHMCF010000025.1"/>
</dbReference>
<comment type="caution">
    <text evidence="1">The sequence shown here is derived from an EMBL/GenBank/DDBJ whole genome shotgun (WGS) entry which is preliminary data.</text>
</comment>
<dbReference type="SUPFAM" id="SSF82607">
    <property type="entry name" value="YbaB-like"/>
    <property type="match status" value="1"/>
</dbReference>
<dbReference type="Gene3D" id="3.30.1310.10">
    <property type="entry name" value="Nucleoid-associated protein YbaB-like domain"/>
    <property type="match status" value="1"/>
</dbReference>
<dbReference type="Pfam" id="PF02575">
    <property type="entry name" value="YbaB_DNA_bd"/>
    <property type="match status" value="1"/>
</dbReference>
<dbReference type="InterPro" id="IPR004401">
    <property type="entry name" value="YbaB/EbfC"/>
</dbReference>
<sequence>MSGYAIDPRDIRPQDVERATEQAFHAEAALSDVDRLLAEVVGTGQAKGVGAVVDAEGRVAEITLGPQALREGTDGLRDAIFAAVGAAQEHARRQADELLREHLRQAVPGIAVDVAELRRRLGGLLENNHISHKG</sequence>
<reference evidence="1 2" key="1">
    <citation type="submission" date="2024-09" db="EMBL/GenBank/DDBJ databases">
        <authorList>
            <person name="Sun Q."/>
            <person name="Mori K."/>
        </authorList>
    </citation>
    <scope>NUCLEOTIDE SEQUENCE [LARGE SCALE GENOMIC DNA]</scope>
    <source>
        <strain evidence="1 2">JCM 3324</strain>
    </source>
</reference>
<dbReference type="InterPro" id="IPR036894">
    <property type="entry name" value="YbaB-like_sf"/>
</dbReference>
<accession>A0ABV5NPT6</accession>
<organism evidence="1 2">
    <name type="scientific">Nonomuraea salmonea</name>
    <dbReference type="NCBI Taxonomy" id="46181"/>
    <lineage>
        <taxon>Bacteria</taxon>
        <taxon>Bacillati</taxon>
        <taxon>Actinomycetota</taxon>
        <taxon>Actinomycetes</taxon>
        <taxon>Streptosporangiales</taxon>
        <taxon>Streptosporangiaceae</taxon>
        <taxon>Nonomuraea</taxon>
    </lineage>
</organism>
<evidence type="ECO:0000313" key="1">
    <source>
        <dbReference type="EMBL" id="MFB9472331.1"/>
    </source>
</evidence>
<gene>
    <name evidence="1" type="ORF">ACFFR3_22715</name>
</gene>
<dbReference type="Proteomes" id="UP001589568">
    <property type="component" value="Unassembled WGS sequence"/>
</dbReference>
<protein>
    <submittedName>
        <fullName evidence="1">YbaB/EbfC family nucleoid-associated protein</fullName>
    </submittedName>
</protein>
<keyword evidence="2" id="KW-1185">Reference proteome</keyword>
<name>A0ABV5NPT6_9ACTN</name>
<evidence type="ECO:0000313" key="2">
    <source>
        <dbReference type="Proteomes" id="UP001589568"/>
    </source>
</evidence>
<dbReference type="EMBL" id="JBHMCF010000025">
    <property type="protein sequence ID" value="MFB9472331.1"/>
    <property type="molecule type" value="Genomic_DNA"/>
</dbReference>